<dbReference type="GO" id="GO:0015093">
    <property type="term" value="F:ferrous iron transmembrane transporter activity"/>
    <property type="evidence" value="ECO:0007669"/>
    <property type="project" value="TreeGrafter"/>
</dbReference>
<gene>
    <name evidence="2" type="ORF">QX233_22425</name>
</gene>
<evidence type="ECO:0000313" key="2">
    <source>
        <dbReference type="EMBL" id="MDN4015207.1"/>
    </source>
</evidence>
<dbReference type="PROSITE" id="PS51711">
    <property type="entry name" value="G_FEOB"/>
    <property type="match status" value="1"/>
</dbReference>
<protein>
    <submittedName>
        <fullName evidence="2">FeoB small GTPase domain-containing protein</fullName>
    </submittedName>
</protein>
<organism evidence="2 3">
    <name type="scientific">Chryseobacterium gambrini</name>
    <dbReference type="NCBI Taxonomy" id="373672"/>
    <lineage>
        <taxon>Bacteria</taxon>
        <taxon>Pseudomonadati</taxon>
        <taxon>Bacteroidota</taxon>
        <taxon>Flavobacteriia</taxon>
        <taxon>Flavobacteriales</taxon>
        <taxon>Weeksellaceae</taxon>
        <taxon>Chryseobacterium group</taxon>
        <taxon>Chryseobacterium</taxon>
    </lineage>
</organism>
<dbReference type="InterPro" id="IPR027417">
    <property type="entry name" value="P-loop_NTPase"/>
</dbReference>
<name>A0AAJ1RAB0_9FLAO</name>
<comment type="caution">
    <text evidence="2">The sequence shown here is derived from an EMBL/GenBank/DDBJ whole genome shotgun (WGS) entry which is preliminary data.</text>
</comment>
<dbReference type="GO" id="GO:0005525">
    <property type="term" value="F:GTP binding"/>
    <property type="evidence" value="ECO:0007669"/>
    <property type="project" value="InterPro"/>
</dbReference>
<evidence type="ECO:0000313" key="3">
    <source>
        <dbReference type="Proteomes" id="UP001225933"/>
    </source>
</evidence>
<dbReference type="Pfam" id="PF02421">
    <property type="entry name" value="FeoB_N"/>
    <property type="match status" value="1"/>
</dbReference>
<dbReference type="PANTHER" id="PTHR43185:SF1">
    <property type="entry name" value="FE(2+) TRANSPORTER FEOB"/>
    <property type="match status" value="1"/>
</dbReference>
<dbReference type="RefSeq" id="WP_290343742.1">
    <property type="nucleotide sequence ID" value="NZ_JAUHGV010000146.1"/>
</dbReference>
<accession>A0AAJ1RAB0</accession>
<evidence type="ECO:0000259" key="1">
    <source>
        <dbReference type="PROSITE" id="PS51711"/>
    </source>
</evidence>
<dbReference type="EMBL" id="JAUHGV010000146">
    <property type="protein sequence ID" value="MDN4015207.1"/>
    <property type="molecule type" value="Genomic_DNA"/>
</dbReference>
<dbReference type="Gene3D" id="3.40.50.300">
    <property type="entry name" value="P-loop containing nucleotide triphosphate hydrolases"/>
    <property type="match status" value="1"/>
</dbReference>
<feature type="domain" description="FeoB-type G" evidence="1">
    <location>
        <begin position="1"/>
        <end position="93"/>
    </location>
</feature>
<dbReference type="GO" id="GO:0005886">
    <property type="term" value="C:plasma membrane"/>
    <property type="evidence" value="ECO:0007669"/>
    <property type="project" value="TreeGrafter"/>
</dbReference>
<dbReference type="Proteomes" id="UP001225933">
    <property type="component" value="Unassembled WGS sequence"/>
</dbReference>
<dbReference type="AlphaFoldDB" id="A0AAJ1RAB0"/>
<feature type="non-terminal residue" evidence="2">
    <location>
        <position position="1"/>
    </location>
</feature>
<reference evidence="2" key="1">
    <citation type="submission" date="2023-06" db="EMBL/GenBank/DDBJ databases">
        <title>Two Chryseobacterium gambrini strains from China.</title>
        <authorList>
            <person name="Zeng J."/>
            <person name="Wu Y."/>
        </authorList>
    </citation>
    <scope>NUCLEOTIDE SEQUENCE</scope>
    <source>
        <strain evidence="2">SQ219</strain>
    </source>
</reference>
<feature type="non-terminal residue" evidence="2">
    <location>
        <position position="93"/>
    </location>
</feature>
<sequence>FSENHNLQIIDLPGTYGLQTTSPDEEVTRNVLLGRLDYQSRPDVILAVADATNLRMSLRMLLELKQLALPMLVSLNLSDVARRRGLKIDIPKL</sequence>
<dbReference type="PANTHER" id="PTHR43185">
    <property type="entry name" value="FERROUS IRON TRANSPORT PROTEIN B"/>
    <property type="match status" value="1"/>
</dbReference>
<proteinExistence type="predicted"/>
<dbReference type="InterPro" id="IPR030389">
    <property type="entry name" value="G_FEOB_dom"/>
</dbReference>
<dbReference type="SUPFAM" id="SSF52540">
    <property type="entry name" value="P-loop containing nucleoside triphosphate hydrolases"/>
    <property type="match status" value="1"/>
</dbReference>
<dbReference type="InterPro" id="IPR050860">
    <property type="entry name" value="FeoB_GTPase"/>
</dbReference>